<dbReference type="KEGG" id="svp:Pan189_09900"/>
<organism evidence="2 3">
    <name type="scientific">Stratiformator vulcanicus</name>
    <dbReference type="NCBI Taxonomy" id="2527980"/>
    <lineage>
        <taxon>Bacteria</taxon>
        <taxon>Pseudomonadati</taxon>
        <taxon>Planctomycetota</taxon>
        <taxon>Planctomycetia</taxon>
        <taxon>Planctomycetales</taxon>
        <taxon>Planctomycetaceae</taxon>
        <taxon>Stratiformator</taxon>
    </lineage>
</organism>
<dbReference type="PROSITE" id="PS01125">
    <property type="entry name" value="ROK"/>
    <property type="match status" value="1"/>
</dbReference>
<accession>A0A517QYL1</accession>
<dbReference type="Proteomes" id="UP000317318">
    <property type="component" value="Chromosome"/>
</dbReference>
<dbReference type="InterPro" id="IPR049874">
    <property type="entry name" value="ROK_cs"/>
</dbReference>
<reference evidence="2 3" key="1">
    <citation type="submission" date="2019-02" db="EMBL/GenBank/DDBJ databases">
        <title>Deep-cultivation of Planctomycetes and their phenomic and genomic characterization uncovers novel biology.</title>
        <authorList>
            <person name="Wiegand S."/>
            <person name="Jogler M."/>
            <person name="Boedeker C."/>
            <person name="Pinto D."/>
            <person name="Vollmers J."/>
            <person name="Rivas-Marin E."/>
            <person name="Kohn T."/>
            <person name="Peeters S.H."/>
            <person name="Heuer A."/>
            <person name="Rast P."/>
            <person name="Oberbeckmann S."/>
            <person name="Bunk B."/>
            <person name="Jeske O."/>
            <person name="Meyerdierks A."/>
            <person name="Storesund J.E."/>
            <person name="Kallscheuer N."/>
            <person name="Luecker S."/>
            <person name="Lage O.M."/>
            <person name="Pohl T."/>
            <person name="Merkel B.J."/>
            <person name="Hornburger P."/>
            <person name="Mueller R.-W."/>
            <person name="Bruemmer F."/>
            <person name="Labrenz M."/>
            <person name="Spormann A.M."/>
            <person name="Op den Camp H."/>
            <person name="Overmann J."/>
            <person name="Amann R."/>
            <person name="Jetten M.S.M."/>
            <person name="Mascher T."/>
            <person name="Medema M.H."/>
            <person name="Devos D.P."/>
            <person name="Kaster A.-K."/>
            <person name="Ovreas L."/>
            <person name="Rohde M."/>
            <person name="Galperin M.Y."/>
            <person name="Jogler C."/>
        </authorList>
    </citation>
    <scope>NUCLEOTIDE SEQUENCE [LARGE SCALE GENOMIC DNA]</scope>
    <source>
        <strain evidence="2 3">Pan189</strain>
    </source>
</reference>
<evidence type="ECO:0000256" key="1">
    <source>
        <dbReference type="ARBA" id="ARBA00006479"/>
    </source>
</evidence>
<dbReference type="AlphaFoldDB" id="A0A517QYL1"/>
<dbReference type="InterPro" id="IPR000600">
    <property type="entry name" value="ROK"/>
</dbReference>
<comment type="similarity">
    <text evidence="1">Belongs to the ROK (NagC/XylR) family.</text>
</comment>
<keyword evidence="2" id="KW-0418">Kinase</keyword>
<dbReference type="PANTHER" id="PTHR18964">
    <property type="entry name" value="ROK (REPRESSOR, ORF, KINASE) FAMILY"/>
    <property type="match status" value="1"/>
</dbReference>
<gene>
    <name evidence="2" type="primary">nanK</name>
    <name evidence="2" type="ORF">Pan189_09900</name>
</gene>
<protein>
    <submittedName>
        <fullName evidence="2">N-acetylmannosamine kinase</fullName>
        <ecNumber evidence="2">2.7.1.60</ecNumber>
    </submittedName>
</protein>
<name>A0A517QYL1_9PLAN</name>
<dbReference type="GO" id="GO:0009384">
    <property type="term" value="F:N-acylmannosamine kinase activity"/>
    <property type="evidence" value="ECO:0007669"/>
    <property type="project" value="UniProtKB-EC"/>
</dbReference>
<dbReference type="InterPro" id="IPR043129">
    <property type="entry name" value="ATPase_NBD"/>
</dbReference>
<keyword evidence="3" id="KW-1185">Reference proteome</keyword>
<dbReference type="EC" id="2.7.1.60" evidence="2"/>
<dbReference type="RefSeq" id="WP_145362818.1">
    <property type="nucleotide sequence ID" value="NZ_CP036268.1"/>
</dbReference>
<dbReference type="OrthoDB" id="9795247at2"/>
<sequence>MSVYAGIDLGGTTITAALGRADGEIVARQQIDTDGHLGPDSVIERMAELIERLATQAGERPDGIGIGLPGLVDVHRGVTKFLPNLPTQWREIALATRLKERFEVPVRLLNDARAATLAELVFGIGRTVDTFAFFTLGTGVGGGVVIDGKLRLGPLGAAGELGHQTVQFDGPRCGCGNRGCLETVASGSAIIGEAVRLLKTGFAPRLHDAIDGDAGQVTPKRVAEAIAAGDEQLAGAIDRVGGYLGIAAANIVTSLHPQAIVYGGGVAAMGDLLFEPVRREIRDRVGMFPTGDILVVRSELEEDAGLLGAIALAAGHAVE</sequence>
<evidence type="ECO:0000313" key="2">
    <source>
        <dbReference type="EMBL" id="QDT36630.1"/>
    </source>
</evidence>
<keyword evidence="2" id="KW-0808">Transferase</keyword>
<dbReference type="EMBL" id="CP036268">
    <property type="protein sequence ID" value="QDT36630.1"/>
    <property type="molecule type" value="Genomic_DNA"/>
</dbReference>
<dbReference type="SUPFAM" id="SSF53067">
    <property type="entry name" value="Actin-like ATPase domain"/>
    <property type="match status" value="1"/>
</dbReference>
<evidence type="ECO:0000313" key="3">
    <source>
        <dbReference type="Proteomes" id="UP000317318"/>
    </source>
</evidence>
<proteinExistence type="inferred from homology"/>
<dbReference type="Pfam" id="PF00480">
    <property type="entry name" value="ROK"/>
    <property type="match status" value="1"/>
</dbReference>
<dbReference type="PANTHER" id="PTHR18964:SF149">
    <property type="entry name" value="BIFUNCTIONAL UDP-N-ACETYLGLUCOSAMINE 2-EPIMERASE_N-ACETYLMANNOSAMINE KINASE"/>
    <property type="match status" value="1"/>
</dbReference>
<dbReference type="Gene3D" id="3.30.420.40">
    <property type="match status" value="2"/>
</dbReference>